<proteinExistence type="predicted"/>
<feature type="transmembrane region" description="Helical" evidence="5">
    <location>
        <begin position="309"/>
        <end position="330"/>
    </location>
</feature>
<dbReference type="RefSeq" id="WP_090661727.1">
    <property type="nucleotide sequence ID" value="NZ_FOXQ01000013.1"/>
</dbReference>
<evidence type="ECO:0000256" key="1">
    <source>
        <dbReference type="ARBA" id="ARBA00022475"/>
    </source>
</evidence>
<organism evidence="7 8">
    <name type="scientific">Parafilimonas terrae</name>
    <dbReference type="NCBI Taxonomy" id="1465490"/>
    <lineage>
        <taxon>Bacteria</taxon>
        <taxon>Pseudomonadati</taxon>
        <taxon>Bacteroidota</taxon>
        <taxon>Chitinophagia</taxon>
        <taxon>Chitinophagales</taxon>
        <taxon>Chitinophagaceae</taxon>
        <taxon>Parafilimonas</taxon>
    </lineage>
</organism>
<evidence type="ECO:0000256" key="3">
    <source>
        <dbReference type="ARBA" id="ARBA00022989"/>
    </source>
</evidence>
<dbReference type="InterPro" id="IPR002035">
    <property type="entry name" value="VWF_A"/>
</dbReference>
<dbReference type="InterPro" id="IPR024163">
    <property type="entry name" value="Aerotolerance_reg_N"/>
</dbReference>
<sequence>MLTDWYQNIEFAHTWVLGALLLMPILVYEYIRRNKKQQASMLVTTTYFVRVTKNLRVSLRHLPFVLRCLALVCLILALARPRIKFTETQNEGEGIDIVLCFDISGSMTEKDFEPNRLEAAKQVASSFVSNRPGDEIGIVIFSNLSFTLCPLTSDHDAVLNQVKNIQSGYLQDEGTAIGSGIATSVDRLRYSKVKSKIIILLTDGVDFGGTIPPDMALQMAKYYGIKIYTIGVGSEKEVDEVVDSPLGPVVQHKTLQYNEALLKKLADETGGQYFHATDKSALQKIYGSINQLEKSKIKVKTYNRYTDKFLPLLVAAVIYILIEALLRYTVFRKFP</sequence>
<dbReference type="Pfam" id="PF00092">
    <property type="entry name" value="VWA"/>
    <property type="match status" value="1"/>
</dbReference>
<keyword evidence="4 5" id="KW-0472">Membrane</keyword>
<dbReference type="InterPro" id="IPR036465">
    <property type="entry name" value="vWFA_dom_sf"/>
</dbReference>
<dbReference type="Gene3D" id="3.40.50.410">
    <property type="entry name" value="von Willebrand factor, type A domain"/>
    <property type="match status" value="1"/>
</dbReference>
<keyword evidence="3 5" id="KW-1133">Transmembrane helix</keyword>
<keyword evidence="1" id="KW-1003">Cell membrane</keyword>
<evidence type="ECO:0000256" key="2">
    <source>
        <dbReference type="ARBA" id="ARBA00022692"/>
    </source>
</evidence>
<feature type="domain" description="VWFA" evidence="6">
    <location>
        <begin position="96"/>
        <end position="289"/>
    </location>
</feature>
<keyword evidence="8" id="KW-1185">Reference proteome</keyword>
<gene>
    <name evidence="7" type="ORF">SAMN05444277_11330</name>
</gene>
<dbReference type="EMBL" id="FOXQ01000013">
    <property type="protein sequence ID" value="SFQ45344.1"/>
    <property type="molecule type" value="Genomic_DNA"/>
</dbReference>
<dbReference type="PANTHER" id="PTHR22550">
    <property type="entry name" value="SPORE GERMINATION PROTEIN"/>
    <property type="match status" value="1"/>
</dbReference>
<dbReference type="NCBIfam" id="TIGR02226">
    <property type="entry name" value="two_anch"/>
    <property type="match status" value="1"/>
</dbReference>
<dbReference type="Pfam" id="PF07584">
    <property type="entry name" value="BatA"/>
    <property type="match status" value="1"/>
</dbReference>
<dbReference type="OrthoDB" id="6206554at2"/>
<dbReference type="SMART" id="SM00327">
    <property type="entry name" value="VWA"/>
    <property type="match status" value="1"/>
</dbReference>
<evidence type="ECO:0000256" key="4">
    <source>
        <dbReference type="ARBA" id="ARBA00023136"/>
    </source>
</evidence>
<feature type="transmembrane region" description="Helical" evidence="5">
    <location>
        <begin position="12"/>
        <end position="31"/>
    </location>
</feature>
<protein>
    <submittedName>
        <fullName evidence="7">Ca-activated chloride channel family protein</fullName>
    </submittedName>
</protein>
<evidence type="ECO:0000259" key="6">
    <source>
        <dbReference type="PROSITE" id="PS50234"/>
    </source>
</evidence>
<dbReference type="PROSITE" id="PS50234">
    <property type="entry name" value="VWFA"/>
    <property type="match status" value="1"/>
</dbReference>
<name>A0A1I5YM36_9BACT</name>
<dbReference type="InterPro" id="IPR011933">
    <property type="entry name" value="Double_TM_dom"/>
</dbReference>
<evidence type="ECO:0000256" key="5">
    <source>
        <dbReference type="SAM" id="Phobius"/>
    </source>
</evidence>
<dbReference type="Proteomes" id="UP000199031">
    <property type="component" value="Unassembled WGS sequence"/>
</dbReference>
<dbReference type="SUPFAM" id="SSF53300">
    <property type="entry name" value="vWA-like"/>
    <property type="match status" value="1"/>
</dbReference>
<keyword evidence="2 5" id="KW-0812">Transmembrane</keyword>
<dbReference type="STRING" id="1465490.SAMN05444277_11330"/>
<dbReference type="PANTHER" id="PTHR22550:SF5">
    <property type="entry name" value="LEUCINE ZIPPER PROTEIN 4"/>
    <property type="match status" value="1"/>
</dbReference>
<evidence type="ECO:0000313" key="8">
    <source>
        <dbReference type="Proteomes" id="UP000199031"/>
    </source>
</evidence>
<dbReference type="InterPro" id="IPR050768">
    <property type="entry name" value="UPF0353/GerABKA_families"/>
</dbReference>
<evidence type="ECO:0000313" key="7">
    <source>
        <dbReference type="EMBL" id="SFQ45344.1"/>
    </source>
</evidence>
<reference evidence="7 8" key="1">
    <citation type="submission" date="2016-10" db="EMBL/GenBank/DDBJ databases">
        <authorList>
            <person name="de Groot N.N."/>
        </authorList>
    </citation>
    <scope>NUCLEOTIDE SEQUENCE [LARGE SCALE GENOMIC DNA]</scope>
    <source>
        <strain evidence="7 8">DSM 28286</strain>
    </source>
</reference>
<accession>A0A1I5YM36</accession>
<dbReference type="AlphaFoldDB" id="A0A1I5YM36"/>
<feature type="transmembrane region" description="Helical" evidence="5">
    <location>
        <begin position="62"/>
        <end position="79"/>
    </location>
</feature>